<accession>A0A8N4F024</accession>
<comment type="subcellular location">
    <subcellularLocation>
        <location evidence="1">Nucleus</location>
    </subcellularLocation>
</comment>
<keyword evidence="3" id="KW-0539">Nucleus</keyword>
<dbReference type="OrthoDB" id="1918952at2759"/>
<dbReference type="KEGG" id="egu:105032570"/>
<evidence type="ECO:0000256" key="3">
    <source>
        <dbReference type="ARBA" id="ARBA00023242"/>
    </source>
</evidence>
<dbReference type="InterPro" id="IPR039611">
    <property type="entry name" value="VQ_4/11/13/19/31/33"/>
</dbReference>
<feature type="region of interest" description="Disordered" evidence="4">
    <location>
        <begin position="103"/>
        <end position="131"/>
    </location>
</feature>
<organism evidence="7 8">
    <name type="scientific">Elaeis guineensis var. tenera</name>
    <name type="common">Oil palm</name>
    <dbReference type="NCBI Taxonomy" id="51953"/>
    <lineage>
        <taxon>Eukaryota</taxon>
        <taxon>Viridiplantae</taxon>
        <taxon>Streptophyta</taxon>
        <taxon>Embryophyta</taxon>
        <taxon>Tracheophyta</taxon>
        <taxon>Spermatophyta</taxon>
        <taxon>Magnoliopsida</taxon>
        <taxon>Liliopsida</taxon>
        <taxon>Arecaceae</taxon>
        <taxon>Arecoideae</taxon>
        <taxon>Cocoseae</taxon>
        <taxon>Elaeidinae</taxon>
        <taxon>Elaeis</taxon>
    </lineage>
</organism>
<evidence type="ECO:0000259" key="6">
    <source>
        <dbReference type="Pfam" id="PF05678"/>
    </source>
</evidence>
<evidence type="ECO:0000256" key="2">
    <source>
        <dbReference type="ARBA" id="ARBA00022553"/>
    </source>
</evidence>
<keyword evidence="7" id="KW-1185">Reference proteome</keyword>
<dbReference type="AlphaFoldDB" id="A0A8N4F024"/>
<dbReference type="GO" id="GO:0005634">
    <property type="term" value="C:nucleus"/>
    <property type="evidence" value="ECO:0007669"/>
    <property type="project" value="UniProtKB-SubCell"/>
</dbReference>
<keyword evidence="2" id="KW-0597">Phosphoprotein</keyword>
<dbReference type="InterPro" id="IPR008889">
    <property type="entry name" value="VQ"/>
</dbReference>
<proteinExistence type="predicted"/>
<feature type="region of interest" description="Disordered" evidence="4">
    <location>
        <begin position="48"/>
        <end position="77"/>
    </location>
</feature>
<feature type="transmembrane region" description="Helical" evidence="5">
    <location>
        <begin position="23"/>
        <end position="43"/>
    </location>
</feature>
<feature type="domain" description="VQ" evidence="6">
    <location>
        <begin position="81"/>
        <end position="105"/>
    </location>
</feature>
<evidence type="ECO:0000313" key="8">
    <source>
        <dbReference type="RefSeq" id="XP_029116886.1"/>
    </source>
</evidence>
<dbReference type="PANTHER" id="PTHR33402">
    <property type="entry name" value="VQ MOTIF-CONTAINING PROTEIN 11-LIKE"/>
    <property type="match status" value="1"/>
</dbReference>
<dbReference type="RefSeq" id="XP_029116886.1">
    <property type="nucleotide sequence ID" value="XM_029261053.1"/>
</dbReference>
<dbReference type="Pfam" id="PF05678">
    <property type="entry name" value="VQ"/>
    <property type="match status" value="1"/>
</dbReference>
<evidence type="ECO:0000256" key="5">
    <source>
        <dbReference type="SAM" id="Phobius"/>
    </source>
</evidence>
<evidence type="ECO:0000313" key="7">
    <source>
        <dbReference type="Proteomes" id="UP000504607"/>
    </source>
</evidence>
<feature type="compositionally biased region" description="Basic and acidic residues" evidence="4">
    <location>
        <begin position="203"/>
        <end position="212"/>
    </location>
</feature>
<keyword evidence="5" id="KW-0812">Transmembrane</keyword>
<feature type="compositionally biased region" description="Pro residues" evidence="4">
    <location>
        <begin position="63"/>
        <end position="73"/>
    </location>
</feature>
<evidence type="ECO:0000256" key="4">
    <source>
        <dbReference type="SAM" id="MobiDB-lite"/>
    </source>
</evidence>
<feature type="region of interest" description="Disordered" evidence="4">
    <location>
        <begin position="190"/>
        <end position="212"/>
    </location>
</feature>
<reference evidence="8" key="1">
    <citation type="submission" date="2025-08" db="UniProtKB">
        <authorList>
            <consortium name="RefSeq"/>
        </authorList>
    </citation>
    <scope>IDENTIFICATION</scope>
</reference>
<sequence>MATVVVVRSTAFNYKATPLSSHALIPLSSFLLHFLILTHLLMASPTPTNTKDLESNSSSSSSPPTPPPQPLPQPTWITTNNTTYVQAEPWAFRAVVQKLTGVPEDSPHKLPVSGAPRSNRAPPPPPPPASLLKRQKLQERRRAPAKLEIELGASSARCSRPHHHLWSSKPEVAAGFSSPVSPMDPFFFNVPSPSPTTPSPSSLKREKEEEEEKRAIVEKGFFYLHPSARSGEEPPKLLALFPLHSSRDSSPR</sequence>
<protein>
    <submittedName>
        <fullName evidence="8">VQ motif-containing protein 11</fullName>
    </submittedName>
</protein>
<dbReference type="PANTHER" id="PTHR33402:SF19">
    <property type="entry name" value="VQ MOTIF-CONTAINING PROTEIN 11"/>
    <property type="match status" value="1"/>
</dbReference>
<dbReference type="GeneID" id="105032570"/>
<dbReference type="Proteomes" id="UP000504607">
    <property type="component" value="Unplaced"/>
</dbReference>
<keyword evidence="5" id="KW-0472">Membrane</keyword>
<evidence type="ECO:0000256" key="1">
    <source>
        <dbReference type="ARBA" id="ARBA00004123"/>
    </source>
</evidence>
<name>A0A8N4F024_ELAGV</name>
<keyword evidence="5" id="KW-1133">Transmembrane helix</keyword>
<gene>
    <name evidence="8" type="primary">LOC105032570</name>
</gene>